<evidence type="ECO:0000313" key="1">
    <source>
        <dbReference type="EMBL" id="KAK4539377.1"/>
    </source>
</evidence>
<keyword evidence="2" id="KW-1185">Reference proteome</keyword>
<comment type="caution">
    <text evidence="1">The sequence shown here is derived from an EMBL/GenBank/DDBJ whole genome shotgun (WGS) entry which is preliminary data.</text>
</comment>
<evidence type="ECO:0000313" key="2">
    <source>
        <dbReference type="Proteomes" id="UP001324427"/>
    </source>
</evidence>
<organism evidence="1 2">
    <name type="scientific">Oleoguttula mirabilis</name>
    <dbReference type="NCBI Taxonomy" id="1507867"/>
    <lineage>
        <taxon>Eukaryota</taxon>
        <taxon>Fungi</taxon>
        <taxon>Dikarya</taxon>
        <taxon>Ascomycota</taxon>
        <taxon>Pezizomycotina</taxon>
        <taxon>Dothideomycetes</taxon>
        <taxon>Dothideomycetidae</taxon>
        <taxon>Mycosphaerellales</taxon>
        <taxon>Teratosphaeriaceae</taxon>
        <taxon>Oleoguttula</taxon>
    </lineage>
</organism>
<dbReference type="PANTHER" id="PTHR40788:SF1">
    <property type="entry name" value="IPA PROTEIN"/>
    <property type="match status" value="1"/>
</dbReference>
<proteinExistence type="predicted"/>
<gene>
    <name evidence="1" type="ORF">LTR36_010978</name>
</gene>
<name>A0AAV9J480_9PEZI</name>
<feature type="non-terminal residue" evidence="1">
    <location>
        <position position="1"/>
    </location>
</feature>
<sequence length="676" mass="75349">QYLVGQSAGVQLSEQAIFSFLDGCRASCGDCNAQYLSLDTQRETKRYDGRFSDDEAKEHLDKLLEAVNALHTGLQTILQSSGDLILTRWSKKSKDKRAAVLGSTTLLAALASAPVEQDPDDLWGRYNGNVWVGARWLSIKPFSEDRMKLLSFRLSPGWHEQTKTYFNAKSVKMYGEDYGTLTDWEKTANHSWAFVGFPRALLTLMVQRDILAFLWDISIRITQESEGTGNLKWSALGASSFRASGGAALWASYTNPAFAPPSLGVFNPELLRARAKGRMRSIVDEIKLMQIDPTFMLYSIRCMKAGVVFDGDTGVRQELHWSHLAKDFVLDVVQRHQMWYLILRACDNLCEIFGKLRDEITPGTTLPSEVSKAMGVVGGEVNVFDRLLRSMAPLKSRFTAHQLGDSIYHSEWLIQEIQQSVANQGLTLHGFSMNFDMLERELLAQGPASRAEKRMIDQLSDIMTMDEMFHMLLQHRLDAEPEYYDEIEQDRRACEAVSRAIEIAAAAALGVEAAPYQSQKVWGSDSNEEQPIKRKQTKAKAARNLHGACDAPGEGIQALALEEVDAEPEVIPDIHPILVKQDSLSVFHKMFPADGTCQSGSVRWSQLVQAITDAGFSATEAGGSAVSFSSAAGSIVFHKPHPDPAVDPVMVQSMGKRMRKWSNWSRDRFQVRPKDG</sequence>
<accession>A0AAV9J480</accession>
<dbReference type="PANTHER" id="PTHR40788">
    <property type="entry name" value="CLR5 DOMAIN-CONTAINING PROTEIN-RELATED"/>
    <property type="match status" value="1"/>
</dbReference>
<dbReference type="Proteomes" id="UP001324427">
    <property type="component" value="Unassembled WGS sequence"/>
</dbReference>
<dbReference type="AlphaFoldDB" id="A0AAV9J480"/>
<protein>
    <submittedName>
        <fullName evidence="1">Uncharacterized protein</fullName>
    </submittedName>
</protein>
<dbReference type="EMBL" id="JAVFHQ010000097">
    <property type="protein sequence ID" value="KAK4539377.1"/>
    <property type="molecule type" value="Genomic_DNA"/>
</dbReference>
<reference evidence="1 2" key="1">
    <citation type="submission" date="2021-11" db="EMBL/GenBank/DDBJ databases">
        <title>Black yeast isolated from Biological Soil Crust.</title>
        <authorList>
            <person name="Kurbessoian T."/>
        </authorList>
    </citation>
    <scope>NUCLEOTIDE SEQUENCE [LARGE SCALE GENOMIC DNA]</scope>
    <source>
        <strain evidence="1 2">CCFEE 5522</strain>
    </source>
</reference>